<dbReference type="EMBL" id="JAHESF010000008">
    <property type="protein sequence ID" value="MBT1697174.1"/>
    <property type="molecule type" value="Genomic_DNA"/>
</dbReference>
<name>A0AAP2DKH3_9BACT</name>
<comment type="caution">
    <text evidence="1">The sequence shown here is derived from an EMBL/GenBank/DDBJ whole genome shotgun (WGS) entry which is preliminary data.</text>
</comment>
<accession>A0AAP2DKH3</accession>
<dbReference type="Gene3D" id="3.40.390.10">
    <property type="entry name" value="Collagenase (Catalytic Domain)"/>
    <property type="match status" value="1"/>
</dbReference>
<protein>
    <submittedName>
        <fullName evidence="1">Zinc-dependent peptidase</fullName>
    </submittedName>
</protein>
<dbReference type="Gene3D" id="1.10.472.150">
    <property type="entry name" value="Glucose-regulated metallo-peptidase M90, N-terminal domain"/>
    <property type="match status" value="1"/>
</dbReference>
<proteinExistence type="predicted"/>
<reference evidence="1 2" key="1">
    <citation type="submission" date="2021-05" db="EMBL/GenBank/DDBJ databases">
        <title>A Polyphasic approach of four new species of the genus Ohtaekwangia: Ohtaekwangia histidinii sp. nov., Ohtaekwangia cretensis sp. nov., Ohtaekwangia indiensis sp. nov., Ohtaekwangia reichenbachii sp. nov. from diverse environment.</title>
        <authorList>
            <person name="Octaviana S."/>
        </authorList>
    </citation>
    <scope>NUCLEOTIDE SEQUENCE [LARGE SCALE GENOMIC DNA]</scope>
    <source>
        <strain evidence="1 2">PWU4</strain>
    </source>
</reference>
<dbReference type="PANTHER" id="PTHR30164">
    <property type="entry name" value="MTFA PEPTIDASE"/>
    <property type="match status" value="1"/>
</dbReference>
<dbReference type="GO" id="GO:0005829">
    <property type="term" value="C:cytosol"/>
    <property type="evidence" value="ECO:0007669"/>
    <property type="project" value="TreeGrafter"/>
</dbReference>
<dbReference type="InterPro" id="IPR042252">
    <property type="entry name" value="MtfA_N"/>
</dbReference>
<sequence>MVIFLIFTGVVALVVYYFKHEVRESYVYAGQKAAPVKTLLLPVPIRYKEILQKYFAYYQKLSPENKTRFEKKVVQFIYGKRFIPRQVDEVTIEARVLIAASAVQLTFGLPNIYLSYFTKILVYPNDYYSSITKRYHKGEVNPRFGIIVLSWQSFIDGYIQPNDSKNLGLHEMAHALRLEVMIRSEDFPPFEEEMLAQFDLYAHRICNDPVFATQTFFRPYACTNEHEFFSVAVENFFERSEQFKKELPDLYQVMVKLLGQDPLVL</sequence>
<dbReference type="SUPFAM" id="SSF55486">
    <property type="entry name" value="Metalloproteases ('zincins'), catalytic domain"/>
    <property type="match status" value="1"/>
</dbReference>
<organism evidence="1 2">
    <name type="scientific">Chryseosolibacter histidini</name>
    <dbReference type="NCBI Taxonomy" id="2782349"/>
    <lineage>
        <taxon>Bacteria</taxon>
        <taxon>Pseudomonadati</taxon>
        <taxon>Bacteroidota</taxon>
        <taxon>Cytophagia</taxon>
        <taxon>Cytophagales</taxon>
        <taxon>Chryseotaleaceae</taxon>
        <taxon>Chryseosolibacter</taxon>
    </lineage>
</organism>
<dbReference type="Proteomes" id="UP001319200">
    <property type="component" value="Unassembled WGS sequence"/>
</dbReference>
<dbReference type="GO" id="GO:0008237">
    <property type="term" value="F:metallopeptidase activity"/>
    <property type="evidence" value="ECO:0007669"/>
    <property type="project" value="InterPro"/>
</dbReference>
<dbReference type="CDD" id="cd20170">
    <property type="entry name" value="Peptidase_M90-like"/>
    <property type="match status" value="1"/>
</dbReference>
<dbReference type="Pfam" id="PF06167">
    <property type="entry name" value="Peptidase_M90"/>
    <property type="match status" value="1"/>
</dbReference>
<dbReference type="AlphaFoldDB" id="A0AAP2DKH3"/>
<keyword evidence="2" id="KW-1185">Reference proteome</keyword>
<evidence type="ECO:0000313" key="1">
    <source>
        <dbReference type="EMBL" id="MBT1697174.1"/>
    </source>
</evidence>
<dbReference type="PANTHER" id="PTHR30164:SF2">
    <property type="entry name" value="PROTEIN MTFA"/>
    <property type="match status" value="1"/>
</dbReference>
<dbReference type="GO" id="GO:0004177">
    <property type="term" value="F:aminopeptidase activity"/>
    <property type="evidence" value="ECO:0007669"/>
    <property type="project" value="TreeGrafter"/>
</dbReference>
<gene>
    <name evidence="1" type="ORF">KK083_09830</name>
</gene>
<dbReference type="InterPro" id="IPR024079">
    <property type="entry name" value="MetalloPept_cat_dom_sf"/>
</dbReference>
<dbReference type="InterPro" id="IPR010384">
    <property type="entry name" value="MtfA_fam"/>
</dbReference>
<dbReference type="RefSeq" id="WP_254162967.1">
    <property type="nucleotide sequence ID" value="NZ_JAHESF010000008.1"/>
</dbReference>
<evidence type="ECO:0000313" key="2">
    <source>
        <dbReference type="Proteomes" id="UP001319200"/>
    </source>
</evidence>